<dbReference type="CDD" id="cd24158">
    <property type="entry name" value="NUDIX_ADPRase_Rv1700"/>
    <property type="match status" value="1"/>
</dbReference>
<keyword evidence="1" id="KW-0378">Hydrolase</keyword>
<dbReference type="Gene3D" id="3.90.79.10">
    <property type="entry name" value="Nucleoside Triphosphate Pyrophosphohydrolase"/>
    <property type="match status" value="1"/>
</dbReference>
<name>A0A2M8WWH9_9MICO</name>
<evidence type="ECO:0000313" key="4">
    <source>
        <dbReference type="Proteomes" id="UP000231586"/>
    </source>
</evidence>
<feature type="domain" description="Nudix hydrolase" evidence="2">
    <location>
        <begin position="57"/>
        <end position="196"/>
    </location>
</feature>
<protein>
    <submittedName>
        <fullName evidence="3">ADP-ribose pyrophosphatase</fullName>
    </submittedName>
</protein>
<dbReference type="InterPro" id="IPR015797">
    <property type="entry name" value="NUDIX_hydrolase-like_dom_sf"/>
</dbReference>
<dbReference type="Pfam" id="PF00293">
    <property type="entry name" value="NUDIX"/>
    <property type="match status" value="1"/>
</dbReference>
<accession>A0A2M8WWH9</accession>
<comment type="caution">
    <text evidence="3">The sequence shown here is derived from an EMBL/GenBank/DDBJ whole genome shotgun (WGS) entry which is preliminary data.</text>
</comment>
<evidence type="ECO:0000256" key="1">
    <source>
        <dbReference type="ARBA" id="ARBA00022801"/>
    </source>
</evidence>
<dbReference type="PANTHER" id="PTHR11839">
    <property type="entry name" value="UDP/ADP-SUGAR PYROPHOSPHATASE"/>
    <property type="match status" value="1"/>
</dbReference>
<keyword evidence="4" id="KW-1185">Reference proteome</keyword>
<dbReference type="GO" id="GO:0019693">
    <property type="term" value="P:ribose phosphate metabolic process"/>
    <property type="evidence" value="ECO:0007669"/>
    <property type="project" value="TreeGrafter"/>
</dbReference>
<dbReference type="PROSITE" id="PS51462">
    <property type="entry name" value="NUDIX"/>
    <property type="match status" value="1"/>
</dbReference>
<dbReference type="InterPro" id="IPR000086">
    <property type="entry name" value="NUDIX_hydrolase_dom"/>
</dbReference>
<dbReference type="AlphaFoldDB" id="A0A2M8WWH9"/>
<proteinExistence type="predicted"/>
<evidence type="ECO:0000259" key="2">
    <source>
        <dbReference type="PROSITE" id="PS51462"/>
    </source>
</evidence>
<dbReference type="GO" id="GO:0016787">
    <property type="term" value="F:hydrolase activity"/>
    <property type="evidence" value="ECO:0007669"/>
    <property type="project" value="UniProtKB-KW"/>
</dbReference>
<dbReference type="EMBL" id="PGTZ01000001">
    <property type="protein sequence ID" value="PJI95284.1"/>
    <property type="molecule type" value="Genomic_DNA"/>
</dbReference>
<dbReference type="GO" id="GO:0006753">
    <property type="term" value="P:nucleoside phosphate metabolic process"/>
    <property type="evidence" value="ECO:0007669"/>
    <property type="project" value="TreeGrafter"/>
</dbReference>
<dbReference type="Proteomes" id="UP000231586">
    <property type="component" value="Unassembled WGS sequence"/>
</dbReference>
<organism evidence="3 4">
    <name type="scientific">Luteimicrobium subarcticum</name>
    <dbReference type="NCBI Taxonomy" id="620910"/>
    <lineage>
        <taxon>Bacteria</taxon>
        <taxon>Bacillati</taxon>
        <taxon>Actinomycetota</taxon>
        <taxon>Actinomycetes</taxon>
        <taxon>Micrococcales</taxon>
        <taxon>Luteimicrobium</taxon>
    </lineage>
</organism>
<dbReference type="SUPFAM" id="SSF55811">
    <property type="entry name" value="Nudix"/>
    <property type="match status" value="1"/>
</dbReference>
<dbReference type="GO" id="GO:0005829">
    <property type="term" value="C:cytosol"/>
    <property type="evidence" value="ECO:0007669"/>
    <property type="project" value="TreeGrafter"/>
</dbReference>
<evidence type="ECO:0000313" key="3">
    <source>
        <dbReference type="EMBL" id="PJI95284.1"/>
    </source>
</evidence>
<reference evidence="3 4" key="1">
    <citation type="submission" date="2017-11" db="EMBL/GenBank/DDBJ databases">
        <title>Genomic Encyclopedia of Archaeal and Bacterial Type Strains, Phase II (KMG-II): From Individual Species to Whole Genera.</title>
        <authorList>
            <person name="Goeker M."/>
        </authorList>
    </citation>
    <scope>NUCLEOTIDE SEQUENCE [LARGE SCALE GENOMIC DNA]</scope>
    <source>
        <strain evidence="3 4">DSM 22413</strain>
    </source>
</reference>
<dbReference type="RefSeq" id="WP_211289310.1">
    <property type="nucleotide sequence ID" value="NZ_PGTZ01000001.1"/>
</dbReference>
<sequence length="233" mass="25219">MSDQRGQDPAVPGTAVQDVVAPRPVLGREAVHRGRVWDVVTDRVDLGHSTVTREVIDHPGAVAVVALDPDDRVLLLRQYRHPVGRELWEVPAGLLDVDGEPAELTAARELAEEADLRAASWAVLTDYYTTPGGSTEALRVFVARDLSPVPDDERFERHDEERDIEVRWVPLDDAVAAVLSGAVHNPSAVVGVLAAHASRAGGWASLRPADVAWPERRRAPLLDRAADGDLATA</sequence>
<dbReference type="PANTHER" id="PTHR11839:SF31">
    <property type="entry name" value="ADP-RIBOSE PYROPHOSPHATASE"/>
    <property type="match status" value="1"/>
</dbReference>
<gene>
    <name evidence="3" type="ORF">CLV34_0048</name>
</gene>